<protein>
    <submittedName>
        <fullName evidence="1">Uncharacterized protein</fullName>
    </submittedName>
</protein>
<name>A0ABQ0JJ25_9VIBR</name>
<organism evidence="1 2">
    <name type="scientific">Vibrio variabilis</name>
    <dbReference type="NCBI Taxonomy" id="990271"/>
    <lineage>
        <taxon>Bacteria</taxon>
        <taxon>Pseudomonadati</taxon>
        <taxon>Pseudomonadota</taxon>
        <taxon>Gammaproteobacteria</taxon>
        <taxon>Vibrionales</taxon>
        <taxon>Vibrionaceae</taxon>
        <taxon>Vibrio</taxon>
    </lineage>
</organism>
<sequence>MLGPWVISKHKASIPIIDDKNRKKRPNLVATDSDKSE</sequence>
<proteinExistence type="predicted"/>
<keyword evidence="2" id="KW-1185">Reference proteome</keyword>
<dbReference type="Proteomes" id="UP000029223">
    <property type="component" value="Unassembled WGS sequence"/>
</dbReference>
<reference evidence="2" key="1">
    <citation type="submission" date="2014-09" db="EMBL/GenBank/DDBJ databases">
        <title>Vibrio variabilis JCM 19239. (C206) whole genome shotgun sequence.</title>
        <authorList>
            <person name="Sawabe T."/>
            <person name="Meirelles P."/>
            <person name="Nakanishi M."/>
            <person name="Sayaka M."/>
            <person name="Hattori M."/>
            <person name="Ohkuma M."/>
        </authorList>
    </citation>
    <scope>NUCLEOTIDE SEQUENCE [LARGE SCALE GENOMIC DNA]</scope>
    <source>
        <strain evidence="2">JCM 19239</strain>
    </source>
</reference>
<comment type="caution">
    <text evidence="1">The sequence shown here is derived from an EMBL/GenBank/DDBJ whole genome shotgun (WGS) entry which is preliminary data.</text>
</comment>
<evidence type="ECO:0000313" key="1">
    <source>
        <dbReference type="EMBL" id="GAL28769.1"/>
    </source>
</evidence>
<dbReference type="EMBL" id="BBMS01000049">
    <property type="protein sequence ID" value="GAL28769.1"/>
    <property type="molecule type" value="Genomic_DNA"/>
</dbReference>
<accession>A0ABQ0JJ25</accession>
<gene>
    <name evidence="1" type="ORF">JCM19239_6187</name>
</gene>
<evidence type="ECO:0000313" key="2">
    <source>
        <dbReference type="Proteomes" id="UP000029223"/>
    </source>
</evidence>